<dbReference type="EMBL" id="JAAPAO010001225">
    <property type="protein sequence ID" value="KAF4650589.1"/>
    <property type="molecule type" value="Genomic_DNA"/>
</dbReference>
<reference evidence="2 3" key="1">
    <citation type="submission" date="2020-04" db="EMBL/GenBank/DDBJ databases">
        <title>Perkinsus chesapeaki whole genome sequence.</title>
        <authorList>
            <person name="Bogema D.R."/>
        </authorList>
    </citation>
    <scope>NUCLEOTIDE SEQUENCE [LARGE SCALE GENOMIC DNA]</scope>
    <source>
        <strain evidence="2">ATCC PRA-425</strain>
    </source>
</reference>
<dbReference type="GO" id="GO:0015074">
    <property type="term" value="P:DNA integration"/>
    <property type="evidence" value="ECO:0007669"/>
    <property type="project" value="InterPro"/>
</dbReference>
<dbReference type="InterPro" id="IPR050951">
    <property type="entry name" value="Retrovirus_Pol_polyprotein"/>
</dbReference>
<protein>
    <recommendedName>
        <fullName evidence="1">Integrase catalytic domain-containing protein</fullName>
    </recommendedName>
</protein>
<accession>A0A7J6KVG0</accession>
<dbReference type="GO" id="GO:0003676">
    <property type="term" value="F:nucleic acid binding"/>
    <property type="evidence" value="ECO:0007669"/>
    <property type="project" value="InterPro"/>
</dbReference>
<feature type="domain" description="Integrase catalytic" evidence="1">
    <location>
        <begin position="250"/>
        <end position="390"/>
    </location>
</feature>
<dbReference type="InterPro" id="IPR012337">
    <property type="entry name" value="RNaseH-like_sf"/>
</dbReference>
<evidence type="ECO:0000313" key="3">
    <source>
        <dbReference type="Proteomes" id="UP000591131"/>
    </source>
</evidence>
<dbReference type="InterPro" id="IPR041588">
    <property type="entry name" value="Integrase_H2C2"/>
</dbReference>
<dbReference type="FunFam" id="1.10.340.70:FF:000001">
    <property type="entry name" value="Retrovirus-related Pol polyprotein from transposon gypsy-like Protein"/>
    <property type="match status" value="1"/>
</dbReference>
<dbReference type="InterPro" id="IPR001584">
    <property type="entry name" value="Integrase_cat-core"/>
</dbReference>
<keyword evidence="3" id="KW-1185">Reference proteome</keyword>
<dbReference type="PANTHER" id="PTHR37984">
    <property type="entry name" value="PROTEIN CBG26694"/>
    <property type="match status" value="1"/>
</dbReference>
<dbReference type="InterPro" id="IPR036397">
    <property type="entry name" value="RNaseH_sf"/>
</dbReference>
<organism evidence="2 3">
    <name type="scientific">Perkinsus chesapeaki</name>
    <name type="common">Clam parasite</name>
    <name type="synonym">Perkinsus andrewsi</name>
    <dbReference type="NCBI Taxonomy" id="330153"/>
    <lineage>
        <taxon>Eukaryota</taxon>
        <taxon>Sar</taxon>
        <taxon>Alveolata</taxon>
        <taxon>Perkinsozoa</taxon>
        <taxon>Perkinsea</taxon>
        <taxon>Perkinsida</taxon>
        <taxon>Perkinsidae</taxon>
        <taxon>Perkinsus</taxon>
    </lineage>
</organism>
<dbReference type="Gene3D" id="3.30.420.10">
    <property type="entry name" value="Ribonuclease H-like superfamily/Ribonuclease H"/>
    <property type="match status" value="1"/>
</dbReference>
<dbReference type="SUPFAM" id="SSF53098">
    <property type="entry name" value="Ribonuclease H-like"/>
    <property type="match status" value="1"/>
</dbReference>
<dbReference type="PANTHER" id="PTHR37984:SF5">
    <property type="entry name" value="PROTEIN NYNRIN-LIKE"/>
    <property type="match status" value="1"/>
</dbReference>
<dbReference type="OrthoDB" id="413122at2759"/>
<evidence type="ECO:0000313" key="2">
    <source>
        <dbReference type="EMBL" id="KAF4650589.1"/>
    </source>
</evidence>
<dbReference type="Proteomes" id="UP000591131">
    <property type="component" value="Unassembled WGS sequence"/>
</dbReference>
<dbReference type="AlphaFoldDB" id="A0A7J6KVG0"/>
<dbReference type="PROSITE" id="PS50994">
    <property type="entry name" value="INTEGRASE"/>
    <property type="match status" value="1"/>
</dbReference>
<name>A0A7J6KVG0_PERCH</name>
<gene>
    <name evidence="2" type="ORF">FOL47_001040</name>
</gene>
<dbReference type="Gene3D" id="1.10.340.70">
    <property type="match status" value="1"/>
</dbReference>
<dbReference type="Pfam" id="PF00665">
    <property type="entry name" value="rve"/>
    <property type="match status" value="1"/>
</dbReference>
<comment type="caution">
    <text evidence="2">The sequence shown here is derived from an EMBL/GenBank/DDBJ whole genome shotgun (WGS) entry which is preliminary data.</text>
</comment>
<evidence type="ECO:0000259" key="1">
    <source>
        <dbReference type="PROSITE" id="PS50994"/>
    </source>
</evidence>
<dbReference type="Pfam" id="PF17921">
    <property type="entry name" value="Integrase_H2C2"/>
    <property type="match status" value="1"/>
</dbReference>
<proteinExistence type="predicted"/>
<sequence>MTFKAGRPSSSSSKDAKPILAKYMAMVNVLFSPLQFGRRIFIERISTSENPADSLTRHPLLTKFLVFAKSSIVEVCSVSSSPPGNGPLYGTMITTTLHSVAAVCAVLPSLSDRAEKQEEDNQIQQVREAISCHDKPKQQVHPSYMLVWHTLLVREGLLMRHVPTTASLHPNDVAVVPVIPATLVSQILTYYHDPSGCSHIGIHRTIGAIKRKYWFPGLARAVCDHISKCEGCVRQQLRRQWKQNGSQRTAPPSPWHTIVADTVSASTPRGHILLLTLLCQFSHWPEVFILHTKGFSEIAECLRAANCRYGNFKILVTDRGTEFQGAVTDYLRHIGAAHSITLPYSPQAAIEQFNKTLLQKLQATFYTSSWSMLSMRSIIDEILWSLRSTV</sequence>